<reference evidence="9 10" key="1">
    <citation type="submission" date="2020-12" db="EMBL/GenBank/DDBJ databases">
        <title>Genomic analysis of Staphylococcus felis from a cat with skin infection.</title>
        <authorList>
            <person name="Aslantas O."/>
            <person name="Keskin O."/>
            <person name="Buyukaltay K."/>
            <person name="Gullu Yucetepe A."/>
        </authorList>
    </citation>
    <scope>NUCLEOTIDE SEQUENCE [LARGE SCALE GENOMIC DNA]</scope>
    <source>
        <strain evidence="9 10">HARRANVET</strain>
    </source>
</reference>
<evidence type="ECO:0000256" key="4">
    <source>
        <dbReference type="ARBA" id="ARBA00023002"/>
    </source>
</evidence>
<sequence length="315" mass="35797">MAYTAGNWSVKDDDYSEMFILQNLKQFWLPEEVALASDILTWEELSKEEQKVYMRVLGGLTLLDTLQGNDGMSQIAQHIESHQQKAVLTFMGGMENAVHARSYSNIFLTLASQAEIDGVFEWLERNGRLQKKAEMIDEFYSNISDKKSLYKAMVASVALESFLFYSGFFYPLYLAGQGKLRASGNIIQLIIRDESIHGTYVGLLARKLADDLGEDMSDFVFGLFDELLENEIAYTREIYDDIGLTLEVVDFVKYNANKALNNLGFENRYEHDKVSPIVLNGLNVGQDSHDFFSEKSSTYKKATVEAISDDDFIFE</sequence>
<keyword evidence="10" id="KW-1185">Reference proteome</keyword>
<evidence type="ECO:0000313" key="10">
    <source>
        <dbReference type="Proteomes" id="UP000597038"/>
    </source>
</evidence>
<evidence type="ECO:0000256" key="8">
    <source>
        <dbReference type="PIRNR" id="PIRNR000355"/>
    </source>
</evidence>
<name>A0ABS0QMZ7_9STAP</name>
<gene>
    <name evidence="9" type="primary">nrdF</name>
    <name evidence="9" type="ORF">I9026_01775</name>
</gene>
<comment type="similarity">
    <text evidence="1 8">Belongs to the ribonucleoside diphosphate reductase small chain family.</text>
</comment>
<evidence type="ECO:0000256" key="5">
    <source>
        <dbReference type="ARBA" id="ARBA00023004"/>
    </source>
</evidence>
<evidence type="ECO:0000313" key="9">
    <source>
        <dbReference type="EMBL" id="MBH9580100.1"/>
    </source>
</evidence>
<comment type="caution">
    <text evidence="9">The sequence shown here is derived from an EMBL/GenBank/DDBJ whole genome shotgun (WGS) entry which is preliminary data.</text>
</comment>
<dbReference type="PIRSF" id="PIRSF000355">
    <property type="entry name" value="NrdB"/>
    <property type="match status" value="1"/>
</dbReference>
<dbReference type="InterPro" id="IPR012348">
    <property type="entry name" value="RNR-like"/>
</dbReference>
<comment type="catalytic activity">
    <reaction evidence="7 8">
        <text>a 2'-deoxyribonucleoside 5'-diphosphate + [thioredoxin]-disulfide + H2O = a ribonucleoside 5'-diphosphate + [thioredoxin]-dithiol</text>
        <dbReference type="Rhea" id="RHEA:23252"/>
        <dbReference type="Rhea" id="RHEA-COMP:10698"/>
        <dbReference type="Rhea" id="RHEA-COMP:10700"/>
        <dbReference type="ChEBI" id="CHEBI:15377"/>
        <dbReference type="ChEBI" id="CHEBI:29950"/>
        <dbReference type="ChEBI" id="CHEBI:50058"/>
        <dbReference type="ChEBI" id="CHEBI:57930"/>
        <dbReference type="ChEBI" id="CHEBI:73316"/>
        <dbReference type="EC" id="1.17.4.1"/>
    </reaction>
</comment>
<proteinExistence type="inferred from homology"/>
<dbReference type="NCBIfam" id="NF007183">
    <property type="entry name" value="PRK09614.1-2"/>
    <property type="match status" value="1"/>
</dbReference>
<keyword evidence="6 8" id="KW-0215">Deoxyribonucleotide synthesis</keyword>
<dbReference type="InterPro" id="IPR026494">
    <property type="entry name" value="RNR_NrdF-like"/>
</dbReference>
<dbReference type="Gene3D" id="1.10.620.20">
    <property type="entry name" value="Ribonucleotide Reductase, subunit A"/>
    <property type="match status" value="1"/>
</dbReference>
<dbReference type="InterPro" id="IPR000358">
    <property type="entry name" value="RNR_small_fam"/>
</dbReference>
<dbReference type="EC" id="1.17.4.1" evidence="8"/>
<dbReference type="PROSITE" id="PS00368">
    <property type="entry name" value="RIBORED_SMALL"/>
    <property type="match status" value="1"/>
</dbReference>
<accession>A0ABS0QMZ7</accession>
<evidence type="ECO:0000256" key="6">
    <source>
        <dbReference type="ARBA" id="ARBA00023116"/>
    </source>
</evidence>
<dbReference type="EMBL" id="JAEDAQ010000002">
    <property type="protein sequence ID" value="MBH9580100.1"/>
    <property type="molecule type" value="Genomic_DNA"/>
</dbReference>
<dbReference type="PANTHER" id="PTHR23409">
    <property type="entry name" value="RIBONUCLEOSIDE-DIPHOSPHATE REDUCTASE SMALL CHAIN"/>
    <property type="match status" value="1"/>
</dbReference>
<evidence type="ECO:0000256" key="2">
    <source>
        <dbReference type="ARBA" id="ARBA00011209"/>
    </source>
</evidence>
<organism evidence="9 10">
    <name type="scientific">Staphylococcus felis</name>
    <dbReference type="NCBI Taxonomy" id="46127"/>
    <lineage>
        <taxon>Bacteria</taxon>
        <taxon>Bacillati</taxon>
        <taxon>Bacillota</taxon>
        <taxon>Bacilli</taxon>
        <taxon>Bacillales</taxon>
        <taxon>Staphylococcaceae</taxon>
        <taxon>Staphylococcus</taxon>
    </lineage>
</organism>
<keyword evidence="5 8" id="KW-0408">Iron</keyword>
<comment type="subunit">
    <text evidence="2">Tetramer of two alpha and two beta subunits.</text>
</comment>
<dbReference type="GO" id="GO:0004748">
    <property type="term" value="F:ribonucleoside-diphosphate reductase activity, thioredoxin disulfide as acceptor"/>
    <property type="evidence" value="ECO:0007669"/>
    <property type="project" value="UniProtKB-EC"/>
</dbReference>
<dbReference type="Proteomes" id="UP000597038">
    <property type="component" value="Unassembled WGS sequence"/>
</dbReference>
<protein>
    <recommendedName>
        <fullName evidence="8">Ribonucleoside-diphosphate reductase subunit beta</fullName>
        <ecNumber evidence="8">1.17.4.1</ecNumber>
    </recommendedName>
</protein>
<dbReference type="PANTHER" id="PTHR23409:SF18">
    <property type="entry name" value="RIBONUCLEOSIDE-DIPHOSPHATE REDUCTASE SUBUNIT M2"/>
    <property type="match status" value="1"/>
</dbReference>
<dbReference type="InterPro" id="IPR033909">
    <property type="entry name" value="RNR_small"/>
</dbReference>
<comment type="function">
    <text evidence="8">Provides the precursors necessary for DNA synthesis. Catalyzes the biosynthesis of deoxyribonucleotides from the corresponding ribonucleotides.</text>
</comment>
<keyword evidence="4 8" id="KW-0560">Oxidoreductase</keyword>
<evidence type="ECO:0000256" key="1">
    <source>
        <dbReference type="ARBA" id="ARBA00009303"/>
    </source>
</evidence>
<keyword evidence="3 8" id="KW-0479">Metal-binding</keyword>
<dbReference type="InterPro" id="IPR009078">
    <property type="entry name" value="Ferritin-like_SF"/>
</dbReference>
<dbReference type="Pfam" id="PF00268">
    <property type="entry name" value="Ribonuc_red_sm"/>
    <property type="match status" value="1"/>
</dbReference>
<comment type="cofactor">
    <cofactor evidence="8">
        <name>Fe cation</name>
        <dbReference type="ChEBI" id="CHEBI:24875"/>
    </cofactor>
    <text evidence="8">Binds 2 iron ions per subunit.</text>
</comment>
<dbReference type="InterPro" id="IPR030475">
    <property type="entry name" value="RNR_small_AS"/>
</dbReference>
<evidence type="ECO:0000256" key="3">
    <source>
        <dbReference type="ARBA" id="ARBA00022723"/>
    </source>
</evidence>
<evidence type="ECO:0000256" key="7">
    <source>
        <dbReference type="ARBA" id="ARBA00047754"/>
    </source>
</evidence>
<dbReference type="CDD" id="cd01049">
    <property type="entry name" value="RNRR2"/>
    <property type="match status" value="1"/>
</dbReference>
<dbReference type="NCBIfam" id="TIGR04171">
    <property type="entry name" value="RNR_1b_NrdF"/>
    <property type="match status" value="1"/>
</dbReference>
<dbReference type="SUPFAM" id="SSF47240">
    <property type="entry name" value="Ferritin-like"/>
    <property type="match status" value="1"/>
</dbReference>
<dbReference type="RefSeq" id="WP_115870745.1">
    <property type="nucleotide sequence ID" value="NZ_JAEDAQ010000002.1"/>
</dbReference>